<evidence type="ECO:0000313" key="1">
    <source>
        <dbReference type="EMBL" id="MFC5987364.1"/>
    </source>
</evidence>
<name>A0ABW1IQJ8_9BACL</name>
<evidence type="ECO:0008006" key="3">
    <source>
        <dbReference type="Google" id="ProtNLM"/>
    </source>
</evidence>
<dbReference type="Proteomes" id="UP001596250">
    <property type="component" value="Unassembled WGS sequence"/>
</dbReference>
<comment type="caution">
    <text evidence="1">The sequence shown here is derived from an EMBL/GenBank/DDBJ whole genome shotgun (WGS) entry which is preliminary data.</text>
</comment>
<proteinExistence type="predicted"/>
<organism evidence="1 2">
    <name type="scientific">Marinicrinis lubricantis</name>
    <dbReference type="NCBI Taxonomy" id="2086470"/>
    <lineage>
        <taxon>Bacteria</taxon>
        <taxon>Bacillati</taxon>
        <taxon>Bacillota</taxon>
        <taxon>Bacilli</taxon>
        <taxon>Bacillales</taxon>
        <taxon>Paenibacillaceae</taxon>
    </lineage>
</organism>
<sequence>MDIYMRTVLFSDHLEIKGVPVYCCDECGRNEVLPGVKDHLKEMIQSSSKSAGKVSIDFSEQNEVALLLSRAADEDYGNVSLEVIIDERINQLLDMLIMAQNLHNDEWIEDIQDRLSQISNYALSTYDFT</sequence>
<dbReference type="RefSeq" id="WP_379894728.1">
    <property type="nucleotide sequence ID" value="NZ_CBCSCT010000043.1"/>
</dbReference>
<reference evidence="2" key="1">
    <citation type="journal article" date="2019" name="Int. J. Syst. Evol. Microbiol.">
        <title>The Global Catalogue of Microorganisms (GCM) 10K type strain sequencing project: providing services to taxonomists for standard genome sequencing and annotation.</title>
        <authorList>
            <consortium name="The Broad Institute Genomics Platform"/>
            <consortium name="The Broad Institute Genome Sequencing Center for Infectious Disease"/>
            <person name="Wu L."/>
            <person name="Ma J."/>
        </authorList>
    </citation>
    <scope>NUCLEOTIDE SEQUENCE [LARGE SCALE GENOMIC DNA]</scope>
    <source>
        <strain evidence="2">CCM 8749</strain>
    </source>
</reference>
<gene>
    <name evidence="1" type="ORF">ACFPXP_13210</name>
</gene>
<evidence type="ECO:0000313" key="2">
    <source>
        <dbReference type="Proteomes" id="UP001596250"/>
    </source>
</evidence>
<accession>A0ABW1IQJ8</accession>
<protein>
    <recommendedName>
        <fullName evidence="3">YgiT-type zinc finger domain-containing protein</fullName>
    </recommendedName>
</protein>
<keyword evidence="2" id="KW-1185">Reference proteome</keyword>
<dbReference type="EMBL" id="JBHSQV010000160">
    <property type="protein sequence ID" value="MFC5987364.1"/>
    <property type="molecule type" value="Genomic_DNA"/>
</dbReference>